<dbReference type="Gene3D" id="2.160.20.10">
    <property type="entry name" value="Single-stranded right-handed beta-helix, Pectin lyase-like"/>
    <property type="match status" value="1"/>
</dbReference>
<dbReference type="SUPFAM" id="SSF51126">
    <property type="entry name" value="Pectin lyase-like"/>
    <property type="match status" value="1"/>
</dbReference>
<proteinExistence type="predicted"/>
<dbReference type="RefSeq" id="WP_179866138.1">
    <property type="nucleotide sequence ID" value="NZ_NUDL01000392.1"/>
</dbReference>
<protein>
    <recommendedName>
        <fullName evidence="1">Right handed beta helix domain-containing protein</fullName>
    </recommendedName>
</protein>
<dbReference type="AlphaFoldDB" id="A0A2A8B017"/>
<name>A0A2A8B017_9BACI</name>
<comment type="caution">
    <text evidence="2">The sequence shown here is derived from an EMBL/GenBank/DDBJ whole genome shotgun (WGS) entry which is preliminary data.</text>
</comment>
<organism evidence="2 3">
    <name type="scientific">Bacillus wiedmannii</name>
    <dbReference type="NCBI Taxonomy" id="1890302"/>
    <lineage>
        <taxon>Bacteria</taxon>
        <taxon>Bacillati</taxon>
        <taxon>Bacillota</taxon>
        <taxon>Bacilli</taxon>
        <taxon>Bacillales</taxon>
        <taxon>Bacillaceae</taxon>
        <taxon>Bacillus</taxon>
        <taxon>Bacillus cereus group</taxon>
    </lineage>
</organism>
<dbReference type="InterPro" id="IPR012334">
    <property type="entry name" value="Pectin_lyas_fold"/>
</dbReference>
<evidence type="ECO:0000313" key="3">
    <source>
        <dbReference type="Proteomes" id="UP000220621"/>
    </source>
</evidence>
<sequence>IDNNDIYHWPWAGISVKQAVDNTISYNYIHHNLRHERGYGMVVQNGHAQADLYCNVFDANRHALAGSGQAGEGYYAHHNLILQGG</sequence>
<reference evidence="2 3" key="1">
    <citation type="submission" date="2017-09" db="EMBL/GenBank/DDBJ databases">
        <title>Large-scale bioinformatics analysis of Bacillus genomes uncovers conserved roles of natural products in bacterial physiology.</title>
        <authorList>
            <consortium name="Agbiome Team Llc"/>
            <person name="Bleich R.M."/>
            <person name="Grubbs K.J."/>
            <person name="Santa Maria K.C."/>
            <person name="Allen S.E."/>
            <person name="Farag S."/>
            <person name="Shank E.A."/>
            <person name="Bowers A."/>
        </authorList>
    </citation>
    <scope>NUCLEOTIDE SEQUENCE [LARGE SCALE GENOMIC DNA]</scope>
    <source>
        <strain evidence="2 3">AFS010764</strain>
    </source>
</reference>
<gene>
    <name evidence="2" type="ORF">CN611_32680</name>
</gene>
<dbReference type="Proteomes" id="UP000220621">
    <property type="component" value="Unassembled WGS sequence"/>
</dbReference>
<feature type="non-terminal residue" evidence="2">
    <location>
        <position position="1"/>
    </location>
</feature>
<dbReference type="EMBL" id="NUDL01000392">
    <property type="protein sequence ID" value="PEM34982.1"/>
    <property type="molecule type" value="Genomic_DNA"/>
</dbReference>
<accession>A0A2A8B017</accession>
<evidence type="ECO:0000259" key="1">
    <source>
        <dbReference type="Pfam" id="PF13229"/>
    </source>
</evidence>
<feature type="domain" description="Right handed beta helix" evidence="1">
    <location>
        <begin position="1"/>
        <end position="68"/>
    </location>
</feature>
<evidence type="ECO:0000313" key="2">
    <source>
        <dbReference type="EMBL" id="PEM34982.1"/>
    </source>
</evidence>
<dbReference type="Pfam" id="PF13229">
    <property type="entry name" value="Beta_helix"/>
    <property type="match status" value="1"/>
</dbReference>
<dbReference type="InterPro" id="IPR039448">
    <property type="entry name" value="Beta_helix"/>
</dbReference>
<feature type="non-terminal residue" evidence="2">
    <location>
        <position position="85"/>
    </location>
</feature>
<dbReference type="InterPro" id="IPR011050">
    <property type="entry name" value="Pectin_lyase_fold/virulence"/>
</dbReference>